<evidence type="ECO:0000313" key="2">
    <source>
        <dbReference type="EMBL" id="JAD25402.1"/>
    </source>
</evidence>
<keyword evidence="1" id="KW-1133">Transmembrane helix</keyword>
<reference evidence="2" key="1">
    <citation type="submission" date="2014-09" db="EMBL/GenBank/DDBJ databases">
        <authorList>
            <person name="Magalhaes I.L.F."/>
            <person name="Oliveira U."/>
            <person name="Santos F.R."/>
            <person name="Vidigal T.H.D.A."/>
            <person name="Brescovit A.D."/>
            <person name="Santos A.J."/>
        </authorList>
    </citation>
    <scope>NUCLEOTIDE SEQUENCE</scope>
    <source>
        <tissue evidence="2">Shoot tissue taken approximately 20 cm above the soil surface</tissue>
    </source>
</reference>
<proteinExistence type="predicted"/>
<dbReference type="EMBL" id="GBRH01272493">
    <property type="protein sequence ID" value="JAD25402.1"/>
    <property type="molecule type" value="Transcribed_RNA"/>
</dbReference>
<feature type="transmembrane region" description="Helical" evidence="1">
    <location>
        <begin position="6"/>
        <end position="23"/>
    </location>
</feature>
<evidence type="ECO:0000256" key="1">
    <source>
        <dbReference type="SAM" id="Phobius"/>
    </source>
</evidence>
<accession>A0A0A8YSG7</accession>
<protein>
    <submittedName>
        <fullName evidence="2">Uncharacterized protein</fullName>
    </submittedName>
</protein>
<organism evidence="2">
    <name type="scientific">Arundo donax</name>
    <name type="common">Giant reed</name>
    <name type="synonym">Donax arundinaceus</name>
    <dbReference type="NCBI Taxonomy" id="35708"/>
    <lineage>
        <taxon>Eukaryota</taxon>
        <taxon>Viridiplantae</taxon>
        <taxon>Streptophyta</taxon>
        <taxon>Embryophyta</taxon>
        <taxon>Tracheophyta</taxon>
        <taxon>Spermatophyta</taxon>
        <taxon>Magnoliopsida</taxon>
        <taxon>Liliopsida</taxon>
        <taxon>Poales</taxon>
        <taxon>Poaceae</taxon>
        <taxon>PACMAD clade</taxon>
        <taxon>Arundinoideae</taxon>
        <taxon>Arundineae</taxon>
        <taxon>Arundo</taxon>
    </lineage>
</organism>
<dbReference type="AlphaFoldDB" id="A0A0A8YSG7"/>
<name>A0A0A8YSG7_ARUDO</name>
<sequence length="59" mass="6955">MNLVGWTHVKCTTLCVTWLFLLLRMRSLALQMIEVKLYLWTRMSVVCHHVDGKTVMHPN</sequence>
<keyword evidence="1" id="KW-0472">Membrane</keyword>
<keyword evidence="1" id="KW-0812">Transmembrane</keyword>
<reference evidence="2" key="2">
    <citation type="journal article" date="2015" name="Data Brief">
        <title>Shoot transcriptome of the giant reed, Arundo donax.</title>
        <authorList>
            <person name="Barrero R.A."/>
            <person name="Guerrero F.D."/>
            <person name="Moolhuijzen P."/>
            <person name="Goolsby J.A."/>
            <person name="Tidwell J."/>
            <person name="Bellgard S.E."/>
            <person name="Bellgard M.I."/>
        </authorList>
    </citation>
    <scope>NUCLEOTIDE SEQUENCE</scope>
    <source>
        <tissue evidence="2">Shoot tissue taken approximately 20 cm above the soil surface</tissue>
    </source>
</reference>